<organism evidence="2">
    <name type="scientific">uncultured Thermomicrobiales bacterium</name>
    <dbReference type="NCBI Taxonomy" id="1645740"/>
    <lineage>
        <taxon>Bacteria</taxon>
        <taxon>Pseudomonadati</taxon>
        <taxon>Thermomicrobiota</taxon>
        <taxon>Thermomicrobia</taxon>
        <taxon>Thermomicrobiales</taxon>
        <taxon>environmental samples</taxon>
    </lineage>
</organism>
<proteinExistence type="predicted"/>
<reference evidence="2" key="1">
    <citation type="submission" date="2020-02" db="EMBL/GenBank/DDBJ databases">
        <authorList>
            <person name="Meier V. D."/>
        </authorList>
    </citation>
    <scope>NUCLEOTIDE SEQUENCE</scope>
    <source>
        <strain evidence="2">AVDCRST_MAG59</strain>
    </source>
</reference>
<feature type="non-terminal residue" evidence="2">
    <location>
        <position position="186"/>
    </location>
</feature>
<feature type="compositionally biased region" description="Basic and acidic residues" evidence="1">
    <location>
        <begin position="170"/>
        <end position="186"/>
    </location>
</feature>
<dbReference type="AlphaFoldDB" id="A0A6J4V0A3"/>
<sequence>GHAAALRTWRQGLPGAARLRARHMPEVPHVGSVCRLPGEAQDHPLRDPDGLVPRAGGHRVPELHAAVCGARRDADGLSRGAAGRSRGGGQDSAGRTGRQRVGGIRTHVLPDPPGRCRGRPRGDRSGVQAPGDEVPPGSLGRPRRPGKDAPPARSERVPLRSRQAARLRPLARDRAPPAGDAARRRL</sequence>
<accession>A0A6J4V0A3</accession>
<feature type="non-terminal residue" evidence="2">
    <location>
        <position position="1"/>
    </location>
</feature>
<dbReference type="EMBL" id="CADCWF010000179">
    <property type="protein sequence ID" value="CAA9563214.1"/>
    <property type="molecule type" value="Genomic_DNA"/>
</dbReference>
<evidence type="ECO:0000313" key="2">
    <source>
        <dbReference type="EMBL" id="CAA9563214.1"/>
    </source>
</evidence>
<gene>
    <name evidence="2" type="ORF">AVDCRST_MAG59-2768</name>
</gene>
<protein>
    <submittedName>
        <fullName evidence="2">Chaperone protein DnaJ</fullName>
    </submittedName>
</protein>
<name>A0A6J4V0A3_9BACT</name>
<feature type="region of interest" description="Disordered" evidence="1">
    <location>
        <begin position="71"/>
        <end position="186"/>
    </location>
</feature>
<evidence type="ECO:0000256" key="1">
    <source>
        <dbReference type="SAM" id="MobiDB-lite"/>
    </source>
</evidence>